<dbReference type="EMBL" id="EU304328">
    <property type="protein sequence ID" value="ABY28043.1"/>
    <property type="molecule type" value="Genomic_DNA"/>
</dbReference>
<dbReference type="RefSeq" id="YP_001648339.1">
    <property type="nucleotide sequence ID" value="NC_010191.2"/>
</dbReference>
<organism evidence="2 3">
    <name type="scientific">Ostreococcus tauri virus OtV5</name>
    <dbReference type="NCBI Taxonomy" id="1785753"/>
    <lineage>
        <taxon>Viruses</taxon>
        <taxon>Varidnaviria</taxon>
        <taxon>Bamfordvirae</taxon>
        <taxon>Nucleocytoviricota</taxon>
        <taxon>Megaviricetes</taxon>
        <taxon>Algavirales</taxon>
        <taxon>Phycodnaviridae</taxon>
        <taxon>Prasinovirus</taxon>
        <taxon>Prasinovirus ostreotauri</taxon>
    </lineage>
</organism>
<keyword evidence="1" id="KW-1133">Transmembrane helix</keyword>
<feature type="transmembrane region" description="Helical" evidence="1">
    <location>
        <begin position="7"/>
        <end position="25"/>
    </location>
</feature>
<evidence type="ECO:0000313" key="3">
    <source>
        <dbReference type="Proteomes" id="UP000203890"/>
    </source>
</evidence>
<keyword evidence="1" id="KW-0472">Membrane</keyword>
<protein>
    <submittedName>
        <fullName evidence="2">Uncharacterized protein</fullName>
    </submittedName>
</protein>
<dbReference type="OrthoDB" id="21577at10239"/>
<gene>
    <name evidence="2" type="ORF">OtV5_242c</name>
</gene>
<dbReference type="GeneID" id="5845808"/>
<accession>A9YWG0</accession>
<dbReference type="KEGG" id="vg:5845808"/>
<sequence>MRRPVQTVLIESIVIGLMNAGLFYILKMLKIVVPTHILLIICGALIHIIFEYTGGNEWWCRQTYKCQ</sequence>
<evidence type="ECO:0000256" key="1">
    <source>
        <dbReference type="SAM" id="Phobius"/>
    </source>
</evidence>
<feature type="transmembrane region" description="Helical" evidence="1">
    <location>
        <begin position="31"/>
        <end position="50"/>
    </location>
</feature>
<name>A9YWG0_9PHYC</name>
<keyword evidence="1" id="KW-0812">Transmembrane</keyword>
<evidence type="ECO:0000313" key="2">
    <source>
        <dbReference type="EMBL" id="ABY28043.1"/>
    </source>
</evidence>
<proteinExistence type="predicted"/>
<keyword evidence="3" id="KW-1185">Reference proteome</keyword>
<dbReference type="Proteomes" id="UP000203890">
    <property type="component" value="Segment"/>
</dbReference>
<reference evidence="2 3" key="1">
    <citation type="journal article" date="2008" name="PLoS ONE">
        <title>Life-cycle and genome of OtV5, a large DNA virus of the pelagic marine unicellular green alga Ostreococcus tauri.</title>
        <authorList>
            <person name="Derelle E."/>
            <person name="Ferraz C."/>
            <person name="Escande M.L."/>
            <person name="Eychenie S."/>
            <person name="Cooke R."/>
            <person name="Piganeau G."/>
            <person name="Desdevises Y."/>
            <person name="Bellec L."/>
            <person name="Moreau H."/>
            <person name="Grimsley N."/>
        </authorList>
    </citation>
    <scope>NUCLEOTIDE SEQUENCE [LARGE SCALE GENOMIC DNA]</scope>
    <source>
        <strain evidence="2 3">OtV5</strain>
    </source>
</reference>